<accession>A0ABR9J161</accession>
<proteinExistence type="predicted"/>
<keyword evidence="1" id="KW-0472">Membrane</keyword>
<sequence length="57" mass="6408">MSLLLIAALLYIGFALGLILLVDNIVGVFFRDPRKPIQLRSFALSRAFITSQKLDEE</sequence>
<reference evidence="2 3" key="1">
    <citation type="submission" date="2020-10" db="EMBL/GenBank/DDBJ databases">
        <title>Sequencing the genomes of 1000 actinobacteria strains.</title>
        <authorList>
            <person name="Klenk H.-P."/>
        </authorList>
    </citation>
    <scope>NUCLEOTIDE SEQUENCE [LARGE SCALE GENOMIC DNA]</scope>
    <source>
        <strain evidence="2 3">DSM 7307</strain>
    </source>
</reference>
<dbReference type="Proteomes" id="UP000620262">
    <property type="component" value="Unassembled WGS sequence"/>
</dbReference>
<evidence type="ECO:0000313" key="2">
    <source>
        <dbReference type="EMBL" id="MBE1509177.1"/>
    </source>
</evidence>
<protein>
    <submittedName>
        <fullName evidence="2">Uncharacterized protein</fullName>
    </submittedName>
</protein>
<comment type="caution">
    <text evidence="2">The sequence shown here is derived from an EMBL/GenBank/DDBJ whole genome shotgun (WGS) entry which is preliminary data.</text>
</comment>
<name>A0ABR9J161_RHIVS</name>
<keyword evidence="1" id="KW-1133">Transmembrane helix</keyword>
<evidence type="ECO:0000256" key="1">
    <source>
        <dbReference type="SAM" id="Phobius"/>
    </source>
</evidence>
<dbReference type="EMBL" id="JADBEC010000002">
    <property type="protein sequence ID" value="MBE1509177.1"/>
    <property type="molecule type" value="Genomic_DNA"/>
</dbReference>
<feature type="transmembrane region" description="Helical" evidence="1">
    <location>
        <begin position="6"/>
        <end position="30"/>
    </location>
</feature>
<evidence type="ECO:0000313" key="3">
    <source>
        <dbReference type="Proteomes" id="UP000620262"/>
    </source>
</evidence>
<gene>
    <name evidence="2" type="ORF">H4W29_006422</name>
</gene>
<keyword evidence="3" id="KW-1185">Reference proteome</keyword>
<organism evidence="2 3">
    <name type="scientific">Rhizobium viscosum</name>
    <name type="common">Arthrobacter viscosus</name>
    <dbReference type="NCBI Taxonomy" id="1673"/>
    <lineage>
        <taxon>Bacteria</taxon>
        <taxon>Pseudomonadati</taxon>
        <taxon>Pseudomonadota</taxon>
        <taxon>Alphaproteobacteria</taxon>
        <taxon>Hyphomicrobiales</taxon>
        <taxon>Rhizobiaceae</taxon>
        <taxon>Rhizobium/Agrobacterium group</taxon>
        <taxon>Rhizobium</taxon>
    </lineage>
</organism>
<keyword evidence="1" id="KW-0812">Transmembrane</keyword>